<comment type="caution">
    <text evidence="1">The sequence shown here is derived from an EMBL/GenBank/DDBJ whole genome shotgun (WGS) entry which is preliminary data.</text>
</comment>
<reference evidence="1 2" key="1">
    <citation type="submission" date="2024-01" db="EMBL/GenBank/DDBJ databases">
        <title>Genome assemblies of Stephania.</title>
        <authorList>
            <person name="Yang L."/>
        </authorList>
    </citation>
    <scope>NUCLEOTIDE SEQUENCE [LARGE SCALE GENOMIC DNA]</scope>
    <source>
        <strain evidence="1">JXDWG</strain>
        <tissue evidence="1">Leaf</tissue>
    </source>
</reference>
<sequence>MGNWGRHTLDRKIKPFGKCDLTTSEDLEMVLLHGTLHATVFEADSLVQHDRAAGGAPKFFRKVGHENRH</sequence>
<organism evidence="1 2">
    <name type="scientific">Stephania cephalantha</name>
    <dbReference type="NCBI Taxonomy" id="152367"/>
    <lineage>
        <taxon>Eukaryota</taxon>
        <taxon>Viridiplantae</taxon>
        <taxon>Streptophyta</taxon>
        <taxon>Embryophyta</taxon>
        <taxon>Tracheophyta</taxon>
        <taxon>Spermatophyta</taxon>
        <taxon>Magnoliopsida</taxon>
        <taxon>Ranunculales</taxon>
        <taxon>Menispermaceae</taxon>
        <taxon>Menispermoideae</taxon>
        <taxon>Cissampelideae</taxon>
        <taxon>Stephania</taxon>
    </lineage>
</organism>
<dbReference type="Proteomes" id="UP001419268">
    <property type="component" value="Unassembled WGS sequence"/>
</dbReference>
<dbReference type="EMBL" id="JBBNAG010000011">
    <property type="protein sequence ID" value="KAK9095167.1"/>
    <property type="molecule type" value="Genomic_DNA"/>
</dbReference>
<proteinExistence type="predicted"/>
<keyword evidence="2" id="KW-1185">Reference proteome</keyword>
<evidence type="ECO:0000313" key="2">
    <source>
        <dbReference type="Proteomes" id="UP001419268"/>
    </source>
</evidence>
<evidence type="ECO:0000313" key="1">
    <source>
        <dbReference type="EMBL" id="KAK9095167.1"/>
    </source>
</evidence>
<gene>
    <name evidence="1" type="ORF">Scep_026636</name>
</gene>
<accession>A0AAP0ENP5</accession>
<dbReference type="AlphaFoldDB" id="A0AAP0ENP5"/>
<name>A0AAP0ENP5_9MAGN</name>
<protein>
    <submittedName>
        <fullName evidence="1">Uncharacterized protein</fullName>
    </submittedName>
</protein>